<dbReference type="PRINTS" id="PR00096">
    <property type="entry name" value="GATASE"/>
</dbReference>
<evidence type="ECO:0000313" key="4">
    <source>
        <dbReference type="Proteomes" id="UP000252289"/>
    </source>
</evidence>
<feature type="domain" description="Glutamine amidotransferase" evidence="2">
    <location>
        <begin position="3"/>
        <end position="184"/>
    </location>
</feature>
<accession>A0A368EJD5</accession>
<evidence type="ECO:0000256" key="1">
    <source>
        <dbReference type="ARBA" id="ARBA00022962"/>
    </source>
</evidence>
<dbReference type="InterPro" id="IPR029062">
    <property type="entry name" value="Class_I_gatase-like"/>
</dbReference>
<dbReference type="AlphaFoldDB" id="A0A368EJD5"/>
<keyword evidence="1" id="KW-0315">Glutamine amidotransferase</keyword>
<reference evidence="3 4" key="1">
    <citation type="journal article" date="2018" name="Microbiome">
        <title>Fine metagenomic profile of the Mediterranean stratified and mixed water columns revealed by assembly and recruitment.</title>
        <authorList>
            <person name="Haro-Moreno J.M."/>
            <person name="Lopez-Perez M."/>
            <person name="De La Torre J.R."/>
            <person name="Picazo A."/>
            <person name="Camacho A."/>
            <person name="Rodriguez-Valera F."/>
        </authorList>
    </citation>
    <scope>NUCLEOTIDE SEQUENCE [LARGE SCALE GENOMIC DNA]</scope>
    <source>
        <strain evidence="3">MED-G50</strain>
    </source>
</reference>
<dbReference type="GO" id="GO:0000162">
    <property type="term" value="P:L-tryptophan biosynthetic process"/>
    <property type="evidence" value="ECO:0007669"/>
    <property type="project" value="TreeGrafter"/>
</dbReference>
<dbReference type="PRINTS" id="PR00097">
    <property type="entry name" value="ANTSNTHASEII"/>
</dbReference>
<dbReference type="PROSITE" id="PS51273">
    <property type="entry name" value="GATASE_TYPE_1"/>
    <property type="match status" value="1"/>
</dbReference>
<dbReference type="PANTHER" id="PTHR43418">
    <property type="entry name" value="MULTIFUNCTIONAL TRYPTOPHAN BIOSYNTHESIS PROTEIN-RELATED"/>
    <property type="match status" value="1"/>
</dbReference>
<dbReference type="EMBL" id="QOQK01000018">
    <property type="protein sequence ID" value="RCL84242.1"/>
    <property type="molecule type" value="Genomic_DNA"/>
</dbReference>
<dbReference type="NCBIfam" id="TIGR00566">
    <property type="entry name" value="trpG_papA"/>
    <property type="match status" value="1"/>
</dbReference>
<organism evidence="3 4">
    <name type="scientific">PS1 clade bacterium</name>
    <dbReference type="NCBI Taxonomy" id="2175152"/>
    <lineage>
        <taxon>Bacteria</taxon>
        <taxon>Pseudomonadati</taxon>
        <taxon>Pseudomonadota</taxon>
        <taxon>Alphaproteobacteria</taxon>
        <taxon>PS1 clade</taxon>
    </lineage>
</organism>
<dbReference type="FunFam" id="3.40.50.880:FF:000003">
    <property type="entry name" value="Anthranilate synthase component II"/>
    <property type="match status" value="1"/>
</dbReference>
<evidence type="ECO:0000313" key="3">
    <source>
        <dbReference type="EMBL" id="RCL84242.1"/>
    </source>
</evidence>
<sequence>MILLIDNYDSFVHTLARYIGELGLDRVVVRHDAVDINAIEQLSPKAIIISPGPATPEKAGISIELVRYFRGKIPILGVCLGHQAIAVAYGGTVDRAPRPRHGVSDNIHHAQHALFNNLPMPFEAARYHALCVTHTPEGLIEIAHSLDGVVMALANDVDKVYGYQFHPESILTQNGHHLLSNFFTCAGIIHNAFSSDEMPEMIKAG</sequence>
<gene>
    <name evidence="3" type="ORF">DBW64_04165</name>
</gene>
<comment type="caution">
    <text evidence="3">The sequence shown here is derived from an EMBL/GenBank/DDBJ whole genome shotgun (WGS) entry which is preliminary data.</text>
</comment>
<name>A0A368EJD5_9PROT</name>
<dbReference type="GO" id="GO:0004049">
    <property type="term" value="F:anthranilate synthase activity"/>
    <property type="evidence" value="ECO:0007669"/>
    <property type="project" value="TreeGrafter"/>
</dbReference>
<dbReference type="GO" id="GO:0005829">
    <property type="term" value="C:cytosol"/>
    <property type="evidence" value="ECO:0007669"/>
    <property type="project" value="TreeGrafter"/>
</dbReference>
<dbReference type="InterPro" id="IPR050472">
    <property type="entry name" value="Anth_synth/Amidotransfase"/>
</dbReference>
<dbReference type="Proteomes" id="UP000252289">
    <property type="component" value="Unassembled WGS sequence"/>
</dbReference>
<dbReference type="SUPFAM" id="SSF52317">
    <property type="entry name" value="Class I glutamine amidotransferase-like"/>
    <property type="match status" value="1"/>
</dbReference>
<proteinExistence type="predicted"/>
<dbReference type="InterPro" id="IPR017926">
    <property type="entry name" value="GATASE"/>
</dbReference>
<dbReference type="Gene3D" id="3.40.50.880">
    <property type="match status" value="1"/>
</dbReference>
<protein>
    <submittedName>
        <fullName evidence="3">Aminodeoxychorismate/anthranilate synthase component II</fullName>
    </submittedName>
</protein>
<dbReference type="Pfam" id="PF00117">
    <property type="entry name" value="GATase"/>
    <property type="match status" value="1"/>
</dbReference>
<dbReference type="CDD" id="cd01743">
    <property type="entry name" value="GATase1_Anthranilate_Synthase"/>
    <property type="match status" value="1"/>
</dbReference>
<dbReference type="PRINTS" id="PR00099">
    <property type="entry name" value="CPSGATASE"/>
</dbReference>
<dbReference type="PANTHER" id="PTHR43418:SF4">
    <property type="entry name" value="MULTIFUNCTIONAL TRYPTOPHAN BIOSYNTHESIS PROTEIN"/>
    <property type="match status" value="1"/>
</dbReference>
<evidence type="ECO:0000259" key="2">
    <source>
        <dbReference type="Pfam" id="PF00117"/>
    </source>
</evidence>
<dbReference type="InterPro" id="IPR006221">
    <property type="entry name" value="TrpG/PapA_dom"/>
</dbReference>